<feature type="compositionally biased region" description="Basic and acidic residues" evidence="1">
    <location>
        <begin position="190"/>
        <end position="200"/>
    </location>
</feature>
<dbReference type="InterPro" id="IPR023346">
    <property type="entry name" value="Lysozyme-like_dom_sf"/>
</dbReference>
<keyword evidence="3" id="KW-1185">Reference proteome</keyword>
<feature type="compositionally biased region" description="Low complexity" evidence="1">
    <location>
        <begin position="80"/>
        <end position="89"/>
    </location>
</feature>
<accession>A0ABP6YY97</accession>
<sequence>MTEGPGPLLEEPRSYPKRSELRRAEARAATRRSSHPSRPAGGRPSGPAGGHRPPTPPTASRSAEAVRRPPLNPYSLMPDTLAPTPASLPLPQASAWRPAGVDVPLPVSRDPFRPTVPRLGKGKAGAARLLVMALVVGAQGAGASYLAEHTFGGPDATNSDLAASALVLTDEEKQLRAAELEEASAQAEQARADAARRQTQRETSPSKAKAAFRQYRQAQLAAARVKAAAERREQALRNAQRDPRSAARLLVADRGWSSAEFSCLDSLWNKESNWNYQATNSSSGAYGIPQSLPGSKMASAGSDWQTNPVTQIRWGLDYIAERYGTPCGAWNFSQAHNSY</sequence>
<dbReference type="RefSeq" id="WP_231488401.1">
    <property type="nucleotide sequence ID" value="NZ_BAAAZO010000001.1"/>
</dbReference>
<dbReference type="Proteomes" id="UP001501074">
    <property type="component" value="Unassembled WGS sequence"/>
</dbReference>
<gene>
    <name evidence="2" type="ORF">GCM10022223_04950</name>
</gene>
<feature type="region of interest" description="Disordered" evidence="1">
    <location>
        <begin position="1"/>
        <end position="89"/>
    </location>
</feature>
<dbReference type="EMBL" id="BAAAZO010000001">
    <property type="protein sequence ID" value="GAA3593126.1"/>
    <property type="molecule type" value="Genomic_DNA"/>
</dbReference>
<evidence type="ECO:0008006" key="4">
    <source>
        <dbReference type="Google" id="ProtNLM"/>
    </source>
</evidence>
<dbReference type="SUPFAM" id="SSF53955">
    <property type="entry name" value="Lysozyme-like"/>
    <property type="match status" value="1"/>
</dbReference>
<reference evidence="3" key="1">
    <citation type="journal article" date="2019" name="Int. J. Syst. Evol. Microbiol.">
        <title>The Global Catalogue of Microorganisms (GCM) 10K type strain sequencing project: providing services to taxonomists for standard genome sequencing and annotation.</title>
        <authorList>
            <consortium name="The Broad Institute Genomics Platform"/>
            <consortium name="The Broad Institute Genome Sequencing Center for Infectious Disease"/>
            <person name="Wu L."/>
            <person name="Ma J."/>
        </authorList>
    </citation>
    <scope>NUCLEOTIDE SEQUENCE [LARGE SCALE GENOMIC DNA]</scope>
    <source>
        <strain evidence="3">JCM 16902</strain>
    </source>
</reference>
<evidence type="ECO:0000256" key="1">
    <source>
        <dbReference type="SAM" id="MobiDB-lite"/>
    </source>
</evidence>
<proteinExistence type="predicted"/>
<organism evidence="2 3">
    <name type="scientific">Kineosporia mesophila</name>
    <dbReference type="NCBI Taxonomy" id="566012"/>
    <lineage>
        <taxon>Bacteria</taxon>
        <taxon>Bacillati</taxon>
        <taxon>Actinomycetota</taxon>
        <taxon>Actinomycetes</taxon>
        <taxon>Kineosporiales</taxon>
        <taxon>Kineosporiaceae</taxon>
        <taxon>Kineosporia</taxon>
    </lineage>
</organism>
<comment type="caution">
    <text evidence="2">The sequence shown here is derived from an EMBL/GenBank/DDBJ whole genome shotgun (WGS) entry which is preliminary data.</text>
</comment>
<name>A0ABP6YY97_9ACTN</name>
<evidence type="ECO:0000313" key="3">
    <source>
        <dbReference type="Proteomes" id="UP001501074"/>
    </source>
</evidence>
<feature type="region of interest" description="Disordered" evidence="1">
    <location>
        <begin position="182"/>
        <end position="211"/>
    </location>
</feature>
<feature type="compositionally biased region" description="Basic and acidic residues" evidence="1">
    <location>
        <begin position="10"/>
        <end position="28"/>
    </location>
</feature>
<protein>
    <recommendedName>
        <fullName evidence="4">Lytic transglycosylase domain-containing protein</fullName>
    </recommendedName>
</protein>
<evidence type="ECO:0000313" key="2">
    <source>
        <dbReference type="EMBL" id="GAA3593126.1"/>
    </source>
</evidence>